<evidence type="ECO:0000313" key="2">
    <source>
        <dbReference type="EMBL" id="GKH03990.1"/>
    </source>
</evidence>
<protein>
    <recommendedName>
        <fullName evidence="1">Helix-turn-helix conjugative transposon-like domain-containing protein</fullName>
    </recommendedName>
</protein>
<comment type="caution">
    <text evidence="2">The sequence shown here is derived from an EMBL/GenBank/DDBJ whole genome shotgun (WGS) entry which is preliminary data.</text>
</comment>
<dbReference type="Pfam" id="PF12645">
    <property type="entry name" value="HTH_16"/>
    <property type="match status" value="1"/>
</dbReference>
<proteinExistence type="predicted"/>
<dbReference type="AlphaFoldDB" id="A0AA37JSU9"/>
<name>A0AA37JSU9_9FIRM</name>
<accession>A0AA37JSU9</accession>
<reference evidence="2" key="1">
    <citation type="submission" date="2022-01" db="EMBL/GenBank/DDBJ databases">
        <title>Novel bile acid biosynthetic pathways are enriched in the microbiome of centenarians.</title>
        <authorList>
            <person name="Sato Y."/>
            <person name="Atarashi K."/>
            <person name="Plichta R.D."/>
            <person name="Arai Y."/>
            <person name="Sasajima S."/>
            <person name="Kearney M.S."/>
            <person name="Suda W."/>
            <person name="Takeshita K."/>
            <person name="Sasaki T."/>
            <person name="Okamoto S."/>
            <person name="Skelly N.A."/>
            <person name="Okamura Y."/>
            <person name="Vlamakis H."/>
            <person name="Li Y."/>
            <person name="Tanoue T."/>
            <person name="Takei H."/>
            <person name="Nittono H."/>
            <person name="Narushima S."/>
            <person name="Irie J."/>
            <person name="Itoh H."/>
            <person name="Moriya K."/>
            <person name="Sugiura Y."/>
            <person name="Suematsu M."/>
            <person name="Moritoki N."/>
            <person name="Shibata S."/>
            <person name="Littman R.D."/>
            <person name="Fischbach A.M."/>
            <person name="Uwamino Y."/>
            <person name="Inoue T."/>
            <person name="Honda A."/>
            <person name="Hattori M."/>
            <person name="Murai T."/>
            <person name="Xavier J.R."/>
            <person name="Hirose N."/>
            <person name="Honda K."/>
        </authorList>
    </citation>
    <scope>NUCLEOTIDE SEQUENCE</scope>
    <source>
        <strain evidence="2">CE91-St55</strain>
    </source>
</reference>
<sequence length="79" mass="9039">MKEPTFNGRKLLPLSVMEAAHAGDAIAMEHVLRYYAGYINKLCTRTLYDSNGIPYVCVDEYMKHRLELKLIHSIIVALK</sequence>
<dbReference type="InterPro" id="IPR024760">
    <property type="entry name" value="HTH_dom_conjug_TS-like"/>
</dbReference>
<feature type="domain" description="Helix-turn-helix conjugative transposon-like" evidence="1">
    <location>
        <begin position="16"/>
        <end position="74"/>
    </location>
</feature>
<evidence type="ECO:0000313" key="3">
    <source>
        <dbReference type="Proteomes" id="UP001055091"/>
    </source>
</evidence>
<dbReference type="RefSeq" id="WP_073383229.1">
    <property type="nucleotide sequence ID" value="NZ_BQNJ01000002.1"/>
</dbReference>
<dbReference type="EMBL" id="BQNJ01000002">
    <property type="protein sequence ID" value="GKH03990.1"/>
    <property type="molecule type" value="Genomic_DNA"/>
</dbReference>
<gene>
    <name evidence="2" type="ORF">CE91St55_59710</name>
</gene>
<organism evidence="2 3">
    <name type="scientific">Hungatella hathewayi</name>
    <dbReference type="NCBI Taxonomy" id="154046"/>
    <lineage>
        <taxon>Bacteria</taxon>
        <taxon>Bacillati</taxon>
        <taxon>Bacillota</taxon>
        <taxon>Clostridia</taxon>
        <taxon>Lachnospirales</taxon>
        <taxon>Lachnospiraceae</taxon>
        <taxon>Hungatella</taxon>
    </lineage>
</organism>
<evidence type="ECO:0000259" key="1">
    <source>
        <dbReference type="Pfam" id="PF12645"/>
    </source>
</evidence>
<dbReference type="Proteomes" id="UP001055091">
    <property type="component" value="Unassembled WGS sequence"/>
</dbReference>